<gene>
    <name evidence="2" type="ORF">J8F10_32275</name>
</gene>
<keyword evidence="1" id="KW-0472">Membrane</keyword>
<dbReference type="InterPro" id="IPR025333">
    <property type="entry name" value="DUF4239"/>
</dbReference>
<reference evidence="2 3" key="1">
    <citation type="submission" date="2021-04" db="EMBL/GenBank/DDBJ databases">
        <authorList>
            <person name="Ivanova A."/>
        </authorList>
    </citation>
    <scope>NUCLEOTIDE SEQUENCE [LARGE SCALE GENOMIC DNA]</scope>
    <source>
        <strain evidence="2 3">G18</strain>
    </source>
</reference>
<organism evidence="2 3">
    <name type="scientific">Gemmata palustris</name>
    <dbReference type="NCBI Taxonomy" id="2822762"/>
    <lineage>
        <taxon>Bacteria</taxon>
        <taxon>Pseudomonadati</taxon>
        <taxon>Planctomycetota</taxon>
        <taxon>Planctomycetia</taxon>
        <taxon>Gemmatales</taxon>
        <taxon>Gemmataceae</taxon>
        <taxon>Gemmata</taxon>
    </lineage>
</organism>
<keyword evidence="1" id="KW-0812">Transmembrane</keyword>
<keyword evidence="3" id="KW-1185">Reference proteome</keyword>
<name>A0ABS5C377_9BACT</name>
<dbReference type="Proteomes" id="UP000676565">
    <property type="component" value="Unassembled WGS sequence"/>
</dbReference>
<proteinExistence type="predicted"/>
<evidence type="ECO:0000313" key="2">
    <source>
        <dbReference type="EMBL" id="MBP3959945.1"/>
    </source>
</evidence>
<dbReference type="EMBL" id="JAGKQQ010000001">
    <property type="protein sequence ID" value="MBP3959945.1"/>
    <property type="molecule type" value="Genomic_DNA"/>
</dbReference>
<evidence type="ECO:0000313" key="3">
    <source>
        <dbReference type="Proteomes" id="UP000676565"/>
    </source>
</evidence>
<feature type="transmembrane region" description="Helical" evidence="1">
    <location>
        <begin position="216"/>
        <end position="235"/>
    </location>
</feature>
<dbReference type="RefSeq" id="WP_210660860.1">
    <property type="nucleotide sequence ID" value="NZ_JAGKQQ010000001.1"/>
</dbReference>
<keyword evidence="1" id="KW-1133">Transmembrane helix</keyword>
<feature type="transmembrane region" description="Helical" evidence="1">
    <location>
        <begin position="184"/>
        <end position="204"/>
    </location>
</feature>
<comment type="caution">
    <text evidence="2">The sequence shown here is derived from an EMBL/GenBank/DDBJ whole genome shotgun (WGS) entry which is preliminary data.</text>
</comment>
<evidence type="ECO:0008006" key="4">
    <source>
        <dbReference type="Google" id="ProtNLM"/>
    </source>
</evidence>
<dbReference type="Pfam" id="PF14023">
    <property type="entry name" value="Bestrophin-like"/>
    <property type="match status" value="1"/>
</dbReference>
<evidence type="ECO:0000256" key="1">
    <source>
        <dbReference type="SAM" id="Phobius"/>
    </source>
</evidence>
<feature type="transmembrane region" description="Helical" evidence="1">
    <location>
        <begin position="47"/>
        <end position="67"/>
    </location>
</feature>
<protein>
    <recommendedName>
        <fullName evidence="4">DUF4239 domain-containing protein</fullName>
    </recommendedName>
</protein>
<accession>A0ABS5C377</accession>
<sequence length="262" mass="28630">MDAIANVPMWALVTGLLALMTAANECGFRLGRRYHRGEPEPARAVSTALKGSVFGLVALLLGFSFSMTASRHEARRKVVLDEANAVGTCYLRGGLLADPERARIRDALRGYVAVRLEHFEKGLDPEEYRRTSREMDRLLAEVWAAVEAATRKNPEAVRTSQIVPAANEVLDLSSTRAWATRNHLPAPVLVLLVASVAVASLLMGHSSGQAGKRHTGLWAALNVLLVLVLFVVLDFDRPRRGLIRVDHTPLVELKASFDGPPN</sequence>